<evidence type="ECO:0000259" key="2">
    <source>
        <dbReference type="Pfam" id="PF01370"/>
    </source>
</evidence>
<dbReference type="InterPro" id="IPR036291">
    <property type="entry name" value="NAD(P)-bd_dom_sf"/>
</dbReference>
<dbReference type="Pfam" id="PF01370">
    <property type="entry name" value="Epimerase"/>
    <property type="match status" value="1"/>
</dbReference>
<reference evidence="3 4" key="1">
    <citation type="submission" date="2023-07" db="EMBL/GenBank/DDBJ databases">
        <title>Sorghum-associated microbial communities from plants grown in Nebraska, USA.</title>
        <authorList>
            <person name="Schachtman D."/>
        </authorList>
    </citation>
    <scope>NUCLEOTIDE SEQUENCE [LARGE SCALE GENOMIC DNA]</scope>
    <source>
        <strain evidence="3 4">DS2154</strain>
    </source>
</reference>
<dbReference type="Proteomes" id="UP001262754">
    <property type="component" value="Unassembled WGS sequence"/>
</dbReference>
<accession>A0ABU1N4M3</accession>
<evidence type="ECO:0000313" key="4">
    <source>
        <dbReference type="Proteomes" id="UP001262754"/>
    </source>
</evidence>
<dbReference type="RefSeq" id="WP_310034042.1">
    <property type="nucleotide sequence ID" value="NZ_JAVDRL010000012.1"/>
</dbReference>
<dbReference type="Gene3D" id="3.40.50.720">
    <property type="entry name" value="NAD(P)-binding Rossmann-like Domain"/>
    <property type="match status" value="1"/>
</dbReference>
<protein>
    <submittedName>
        <fullName evidence="3">Nucleoside-diphosphate-sugar epimerase</fullName>
    </submittedName>
</protein>
<keyword evidence="1" id="KW-0520">NAD</keyword>
<evidence type="ECO:0000256" key="1">
    <source>
        <dbReference type="ARBA" id="ARBA00023027"/>
    </source>
</evidence>
<dbReference type="SUPFAM" id="SSF51735">
    <property type="entry name" value="NAD(P)-binding Rossmann-fold domains"/>
    <property type="match status" value="1"/>
</dbReference>
<dbReference type="EMBL" id="JAVDRL010000012">
    <property type="protein sequence ID" value="MDR6533212.1"/>
    <property type="molecule type" value="Genomic_DNA"/>
</dbReference>
<dbReference type="CDD" id="cd05266">
    <property type="entry name" value="SDR_a4"/>
    <property type="match status" value="1"/>
</dbReference>
<evidence type="ECO:0000313" key="3">
    <source>
        <dbReference type="EMBL" id="MDR6533212.1"/>
    </source>
</evidence>
<proteinExistence type="predicted"/>
<name>A0ABU1N4M3_9CAUL</name>
<gene>
    <name evidence="3" type="ORF">J2800_003974</name>
</gene>
<keyword evidence="4" id="KW-1185">Reference proteome</keyword>
<dbReference type="PANTHER" id="PTHR43574">
    <property type="entry name" value="EPIMERASE-RELATED"/>
    <property type="match status" value="1"/>
</dbReference>
<comment type="caution">
    <text evidence="3">The sequence shown here is derived from an EMBL/GenBank/DDBJ whole genome shotgun (WGS) entry which is preliminary data.</text>
</comment>
<feature type="domain" description="NAD-dependent epimerase/dehydratase" evidence="2">
    <location>
        <begin position="8"/>
        <end position="208"/>
    </location>
</feature>
<sequence>MRLFVFGLGYVGQAFAEAVMARGWSVAATARDAERASELRALGIEPVDGDDRTAMTVALTSVNAVLVTAPPTAEGCPGLEATIPALAAAEAFPDWIGYLSTTGVYGDFEGRWVFESSPLKAQSVEGARRVGAERDWRQVGRGMGLTVTTFRLPGIYGPGRSALDRLRAGEGRRIVKPGQVFSRIHLEDIVSGLLASLDKPRAGGVYNLVDDEPAPPQDVMEHAASLLGVPVPPDLPFNELGLSPATRRFYAENKRVSNALAKAELGWRPKYPTYREGLAAILAAGR</sequence>
<dbReference type="InterPro" id="IPR001509">
    <property type="entry name" value="Epimerase_deHydtase"/>
</dbReference>
<organism evidence="3 4">
    <name type="scientific">Caulobacter rhizosphaerae</name>
    <dbReference type="NCBI Taxonomy" id="2010972"/>
    <lineage>
        <taxon>Bacteria</taxon>
        <taxon>Pseudomonadati</taxon>
        <taxon>Pseudomonadota</taxon>
        <taxon>Alphaproteobacteria</taxon>
        <taxon>Caulobacterales</taxon>
        <taxon>Caulobacteraceae</taxon>
        <taxon>Caulobacter</taxon>
    </lineage>
</organism>